<accession>A0A448WHX3</accession>
<evidence type="ECO:0000256" key="1">
    <source>
        <dbReference type="ARBA" id="ARBA00004236"/>
    </source>
</evidence>
<protein>
    <submittedName>
        <fullName evidence="8">Uncharacterized protein</fullName>
    </submittedName>
</protein>
<dbReference type="GO" id="GO:0046854">
    <property type="term" value="P:phosphatidylinositol phosphate biosynthetic process"/>
    <property type="evidence" value="ECO:0007669"/>
    <property type="project" value="TreeGrafter"/>
</dbReference>
<evidence type="ECO:0000256" key="4">
    <source>
        <dbReference type="ARBA" id="ARBA00022490"/>
    </source>
</evidence>
<dbReference type="AlphaFoldDB" id="A0A448WHX3"/>
<comment type="caution">
    <text evidence="8">The sequence shown here is derived from an EMBL/GenBank/DDBJ whole genome shotgun (WGS) entry which is preliminary data.</text>
</comment>
<dbReference type="Proteomes" id="UP000784294">
    <property type="component" value="Unassembled WGS sequence"/>
</dbReference>
<dbReference type="GO" id="GO:0005829">
    <property type="term" value="C:cytosol"/>
    <property type="evidence" value="ECO:0007669"/>
    <property type="project" value="UniProtKB-SubCell"/>
</dbReference>
<keyword evidence="9" id="KW-1185">Reference proteome</keyword>
<feature type="compositionally biased region" description="Polar residues" evidence="7">
    <location>
        <begin position="577"/>
        <end position="606"/>
    </location>
</feature>
<feature type="region of interest" description="Disordered" evidence="7">
    <location>
        <begin position="493"/>
        <end position="520"/>
    </location>
</feature>
<dbReference type="PANTHER" id="PTHR31220">
    <property type="entry name" value="HYCCIN RELATED"/>
    <property type="match status" value="1"/>
</dbReference>
<gene>
    <name evidence="8" type="ORF">PXEA_LOCUS5651</name>
</gene>
<feature type="compositionally biased region" description="Low complexity" evidence="7">
    <location>
        <begin position="654"/>
        <end position="673"/>
    </location>
</feature>
<reference evidence="8" key="1">
    <citation type="submission" date="2018-11" db="EMBL/GenBank/DDBJ databases">
        <authorList>
            <consortium name="Pathogen Informatics"/>
        </authorList>
    </citation>
    <scope>NUCLEOTIDE SEQUENCE</scope>
</reference>
<evidence type="ECO:0000313" key="9">
    <source>
        <dbReference type="Proteomes" id="UP000784294"/>
    </source>
</evidence>
<feature type="compositionally biased region" description="Basic residues" evidence="7">
    <location>
        <begin position="555"/>
        <end position="572"/>
    </location>
</feature>
<name>A0A448WHX3_9PLAT</name>
<dbReference type="PANTHER" id="PTHR31220:SF1">
    <property type="entry name" value="GH21176P"/>
    <property type="match status" value="1"/>
</dbReference>
<feature type="region of interest" description="Disordered" evidence="7">
    <location>
        <begin position="645"/>
        <end position="676"/>
    </location>
</feature>
<dbReference type="InterPro" id="IPR018619">
    <property type="entry name" value="Hyccin"/>
</dbReference>
<keyword evidence="4" id="KW-0963">Cytoplasm</keyword>
<proteinExistence type="inferred from homology"/>
<keyword evidence="3" id="KW-1003">Cell membrane</keyword>
<comment type="subcellular location">
    <subcellularLocation>
        <location evidence="1">Cell membrane</location>
    </subcellularLocation>
    <subcellularLocation>
        <location evidence="2">Cytoplasm</location>
        <location evidence="2">Cytosol</location>
    </subcellularLocation>
</comment>
<evidence type="ECO:0000256" key="2">
    <source>
        <dbReference type="ARBA" id="ARBA00004514"/>
    </source>
</evidence>
<dbReference type="EMBL" id="CAAALY010014107">
    <property type="protein sequence ID" value="VEL12211.1"/>
    <property type="molecule type" value="Genomic_DNA"/>
</dbReference>
<organism evidence="8 9">
    <name type="scientific">Protopolystoma xenopodis</name>
    <dbReference type="NCBI Taxonomy" id="117903"/>
    <lineage>
        <taxon>Eukaryota</taxon>
        <taxon>Metazoa</taxon>
        <taxon>Spiralia</taxon>
        <taxon>Lophotrochozoa</taxon>
        <taxon>Platyhelminthes</taxon>
        <taxon>Monogenea</taxon>
        <taxon>Polyopisthocotylea</taxon>
        <taxon>Polystomatidea</taxon>
        <taxon>Polystomatidae</taxon>
        <taxon>Protopolystoma</taxon>
    </lineage>
</organism>
<dbReference type="GO" id="GO:0005886">
    <property type="term" value="C:plasma membrane"/>
    <property type="evidence" value="ECO:0007669"/>
    <property type="project" value="UniProtKB-SubCell"/>
</dbReference>
<comment type="similarity">
    <text evidence="6">Belongs to the Hyccin family.</text>
</comment>
<evidence type="ECO:0000256" key="3">
    <source>
        <dbReference type="ARBA" id="ARBA00022475"/>
    </source>
</evidence>
<feature type="region of interest" description="Disordered" evidence="7">
    <location>
        <begin position="539"/>
        <end position="606"/>
    </location>
</feature>
<evidence type="ECO:0000256" key="5">
    <source>
        <dbReference type="ARBA" id="ARBA00023136"/>
    </source>
</evidence>
<evidence type="ECO:0000313" key="8">
    <source>
        <dbReference type="EMBL" id="VEL12211.1"/>
    </source>
</evidence>
<dbReference type="Pfam" id="PF09790">
    <property type="entry name" value="Hyccin"/>
    <property type="match status" value="1"/>
</dbReference>
<evidence type="ECO:0000256" key="6">
    <source>
        <dbReference type="ARBA" id="ARBA00034482"/>
    </source>
</evidence>
<sequence>MYANTKILIELEAVIERLQPAGLINDICQFLYRFYKSDNHLLHTFVIQLIPAMLSSFLVLSSGENAVSLMKKPNSAFSSMGSPSNGDRHPDSDFAALESCLIGMTSQSVFRRLNKTGRKEIRGQHNVIRSGSSDALWIPALNETSSIFHVSSAYYKSLALNSCIGNSHANPSSSNDFCLPHNAYSEYAHIYNIPELSKLTGLSQQNRLTIAICLIDIFLETLSQSISESGKVEHTPPSPHSLIRFCEFVTRVSSLRHRPRIAMNEGLFIRLVQGLDTVVFFYSRITSRETYHLTPLQSSMAPATAKLWKMYRKAAPDICRASFCSLLSLEERASFDFFAGGLLVCDAVRRCWTQRPNFVGSDLPKELVKELSDIRDSHLSQHQPEPLSLLGSFLLDLDEEGLNKLSLAASTPSRRGQALTRVANGGPLIDATCVGGGVSATSTSSLLNAQHHGHPQVSSEALNGTGVFSDAALSVCLDEAGIASPVERNLVSQTSTEIGSTPTSNVPAGSTQARRTGSRLRQMSTVEVITNASFRPEVVPEDITPGQDTINPNQHIHHGQHHQHQQRHRALNHHNVSGRQPHTENSSSRVVPTKQTLGSGPQPLSLNGPSKVVGELVDNPDIVAPPTRHNEKRFHFHLGKKATQGVNSQLTDQAAGISSSATSGTGTSSSRTNSRIREKVSVRVRLIIL</sequence>
<evidence type="ECO:0000256" key="7">
    <source>
        <dbReference type="SAM" id="MobiDB-lite"/>
    </source>
</evidence>
<dbReference type="GO" id="GO:0072659">
    <property type="term" value="P:protein localization to plasma membrane"/>
    <property type="evidence" value="ECO:0007669"/>
    <property type="project" value="TreeGrafter"/>
</dbReference>
<keyword evidence="5" id="KW-0472">Membrane</keyword>